<name>A0A814A2S2_9BILA</name>
<feature type="binding site" evidence="5">
    <location>
        <position position="553"/>
    </location>
    <ligand>
        <name>Fe cation</name>
        <dbReference type="ChEBI" id="CHEBI:24875"/>
        <note>catalytic</note>
    </ligand>
</feature>
<evidence type="ECO:0000256" key="4">
    <source>
        <dbReference type="ARBA" id="ARBA00023004"/>
    </source>
</evidence>
<comment type="caution">
    <text evidence="6">The sequence shown here is derived from an EMBL/GenBank/DDBJ whole genome shotgun (WGS) entry which is preliminary data.</text>
</comment>
<evidence type="ECO:0000313" key="7">
    <source>
        <dbReference type="EMBL" id="CAF1309355.1"/>
    </source>
</evidence>
<keyword evidence="3" id="KW-0560">Oxidoreductase</keyword>
<dbReference type="Proteomes" id="UP000663870">
    <property type="component" value="Unassembled WGS sequence"/>
</dbReference>
<dbReference type="GO" id="GO:0016121">
    <property type="term" value="P:carotene catabolic process"/>
    <property type="evidence" value="ECO:0007669"/>
    <property type="project" value="TreeGrafter"/>
</dbReference>
<feature type="binding site" evidence="5">
    <location>
        <position position="284"/>
    </location>
    <ligand>
        <name>Fe cation</name>
        <dbReference type="ChEBI" id="CHEBI:24875"/>
        <note>catalytic</note>
    </ligand>
</feature>
<evidence type="ECO:0000256" key="1">
    <source>
        <dbReference type="ARBA" id="ARBA00006787"/>
    </source>
</evidence>
<dbReference type="InterPro" id="IPR004294">
    <property type="entry name" value="Carotenoid_Oase"/>
</dbReference>
<evidence type="ECO:0000313" key="9">
    <source>
        <dbReference type="Proteomes" id="UP000663870"/>
    </source>
</evidence>
<keyword evidence="4 5" id="KW-0408">Iron</keyword>
<dbReference type="GO" id="GO:0046872">
    <property type="term" value="F:metal ion binding"/>
    <property type="evidence" value="ECO:0007669"/>
    <property type="project" value="UniProtKB-KW"/>
</dbReference>
<reference evidence="6" key="1">
    <citation type="submission" date="2021-02" db="EMBL/GenBank/DDBJ databases">
        <authorList>
            <person name="Nowell W R."/>
        </authorList>
    </citation>
    <scope>NUCLEOTIDE SEQUENCE</scope>
</reference>
<dbReference type="Pfam" id="PF03055">
    <property type="entry name" value="RPE65"/>
    <property type="match status" value="1"/>
</dbReference>
<dbReference type="GO" id="GO:0010436">
    <property type="term" value="F:carotenoid dioxygenase activity"/>
    <property type="evidence" value="ECO:0007669"/>
    <property type="project" value="TreeGrafter"/>
</dbReference>
<evidence type="ECO:0000256" key="5">
    <source>
        <dbReference type="PIRSR" id="PIRSR604294-1"/>
    </source>
</evidence>
<dbReference type="AlphaFoldDB" id="A0A814A2S2"/>
<dbReference type="Proteomes" id="UP000663854">
    <property type="component" value="Unassembled WGS sequence"/>
</dbReference>
<feature type="binding site" evidence="5">
    <location>
        <position position="194"/>
    </location>
    <ligand>
        <name>Fe cation</name>
        <dbReference type="ChEBI" id="CHEBI:24875"/>
        <note>catalytic</note>
    </ligand>
</feature>
<keyword evidence="9" id="KW-1185">Reference proteome</keyword>
<gene>
    <name evidence="7" type="ORF">JXQ802_LOCUS29932</name>
    <name evidence="6" type="ORF">PYM288_LOCUS9872</name>
</gene>
<dbReference type="EMBL" id="CAJNOH010000149">
    <property type="protein sequence ID" value="CAF0908163.1"/>
    <property type="molecule type" value="Genomic_DNA"/>
</dbReference>
<protein>
    <submittedName>
        <fullName evidence="6">Uncharacterized protein</fullName>
    </submittedName>
</protein>
<evidence type="ECO:0000313" key="8">
    <source>
        <dbReference type="Proteomes" id="UP000663854"/>
    </source>
</evidence>
<dbReference type="PANTHER" id="PTHR10543">
    <property type="entry name" value="BETA-CAROTENE DIOXYGENASE"/>
    <property type="match status" value="1"/>
</dbReference>
<dbReference type="EMBL" id="CAJNOL010001194">
    <property type="protein sequence ID" value="CAF1309355.1"/>
    <property type="molecule type" value="Genomic_DNA"/>
</dbReference>
<proteinExistence type="inferred from homology"/>
<keyword evidence="2 5" id="KW-0479">Metal-binding</keyword>
<comment type="similarity">
    <text evidence="1">Belongs to the carotenoid oxygenase family.</text>
</comment>
<dbReference type="PANTHER" id="PTHR10543:SF24">
    <property type="entry name" value="CAROTENOID ISOMEROOXYGENASE"/>
    <property type="match status" value="1"/>
</dbReference>
<comment type="cofactor">
    <cofactor evidence="5">
        <name>Fe(2+)</name>
        <dbReference type="ChEBI" id="CHEBI:29033"/>
    </cofactor>
    <text evidence="5">Binds 1 Fe(2+) ion per subunit.</text>
</comment>
<evidence type="ECO:0000256" key="3">
    <source>
        <dbReference type="ARBA" id="ARBA00023002"/>
    </source>
</evidence>
<sequence length="557" mass="64153">MIKSTVDDNVEGEWNNSNLYSSTKDCEKEERIEFKGNIPQWLKGTLYRNGSGAYEINNDLTTSFNHIFDGFAFIQKYSIDGESKLVKFRGSFIKSHAFTQSLINGHLIVRQFGTDPCKSIFGRFKTLFRGRDPTTYTDDTGVTIQIVHNRLLALTETVTGNILDPDTLQLIGPLITLPYSQPLDSEIMTITTAHIMHDDKRQMTIGYSGRITRKEHWLDVIFISDESFNQDKREDEDIDKSIFVNDRFIHITNNISSQAKDYNNSIKSSTKLFRFPYEYASYMHSASISEDYLILTEIPYHFNKFNAIWNSISGGTITDMFKWNGETMATYFRIISLDTGEQIGRIPGPPFFTFHHINSYQTKHNKNIIIVDICAFDDPRVINEAYLDKLRENKFPSGAGYLRRFKLDLDSNTCIEPNANAREPKGNHCYSYAHSLVPVQFELARINQKYIGKAYRYLYGVRGPPNRLFDALIKLDVESKEQVALWEEPFTSPSEPIFVQRPDSNYDKEDDGIILSIVLDQQAKRSFILVLDGITFKELDRAYLPIHIPLSFHGNFY</sequence>
<feature type="binding site" evidence="5">
    <location>
        <position position="355"/>
    </location>
    <ligand>
        <name>Fe cation</name>
        <dbReference type="ChEBI" id="CHEBI:24875"/>
        <note>catalytic</note>
    </ligand>
</feature>
<organism evidence="6 8">
    <name type="scientific">Rotaria sordida</name>
    <dbReference type="NCBI Taxonomy" id="392033"/>
    <lineage>
        <taxon>Eukaryota</taxon>
        <taxon>Metazoa</taxon>
        <taxon>Spiralia</taxon>
        <taxon>Gnathifera</taxon>
        <taxon>Rotifera</taxon>
        <taxon>Eurotatoria</taxon>
        <taxon>Bdelloidea</taxon>
        <taxon>Philodinida</taxon>
        <taxon>Philodinidae</taxon>
        <taxon>Rotaria</taxon>
    </lineage>
</organism>
<evidence type="ECO:0000256" key="2">
    <source>
        <dbReference type="ARBA" id="ARBA00022723"/>
    </source>
</evidence>
<evidence type="ECO:0000313" key="6">
    <source>
        <dbReference type="EMBL" id="CAF0908163.1"/>
    </source>
</evidence>
<accession>A0A814A2S2</accession>